<dbReference type="AlphaFoldDB" id="A0A5E7FZY5"/>
<feature type="domain" description="Phosphomevalonate dehydratase small subunit-like" evidence="2">
    <location>
        <begin position="37"/>
        <end position="122"/>
    </location>
</feature>
<name>A0A5E7FZY5_PSEFL</name>
<keyword evidence="1" id="KW-0456">Lyase</keyword>
<dbReference type="Pfam" id="PF01989">
    <property type="entry name" value="AcnX_swivel_put"/>
    <property type="match status" value="1"/>
</dbReference>
<sequence>MSEQPRIDHGPQLHMAKGRVLVGGHAQAPLCATRNMISFWGGYDPATGVIIDRHHPLNGEDLTNRIFALPKGKGSSTGSAVLLDALHNGHAPAGIILNKVDEIIALGVVIFDEFFGQKIPVVQLENDDFEMLFSASSASISEDGTVTLYE</sequence>
<evidence type="ECO:0000313" key="4">
    <source>
        <dbReference type="Proteomes" id="UP000409037"/>
    </source>
</evidence>
<accession>A0A5E7FZY5</accession>
<dbReference type="EMBL" id="CABVHU010000031">
    <property type="protein sequence ID" value="VVO44855.1"/>
    <property type="molecule type" value="Genomic_DNA"/>
</dbReference>
<dbReference type="SUPFAM" id="SSF52016">
    <property type="entry name" value="LeuD/IlvD-like"/>
    <property type="match status" value="1"/>
</dbReference>
<organism evidence="3 4">
    <name type="scientific">Pseudomonas fluorescens</name>
    <dbReference type="NCBI Taxonomy" id="294"/>
    <lineage>
        <taxon>Bacteria</taxon>
        <taxon>Pseudomonadati</taxon>
        <taxon>Pseudomonadota</taxon>
        <taxon>Gammaproteobacteria</taxon>
        <taxon>Pseudomonadales</taxon>
        <taxon>Pseudomonadaceae</taxon>
        <taxon>Pseudomonas</taxon>
    </lineage>
</organism>
<dbReference type="RefSeq" id="WP_150801480.1">
    <property type="nucleotide sequence ID" value="NZ_CABVHU010000031.1"/>
</dbReference>
<dbReference type="OrthoDB" id="1550274at2"/>
<dbReference type="Gene3D" id="3.50.30.10">
    <property type="entry name" value="Phosphohistidine domain"/>
    <property type="match status" value="1"/>
</dbReference>
<dbReference type="InterPro" id="IPR002840">
    <property type="entry name" value="PMDh-S-like_dom"/>
</dbReference>
<dbReference type="CDD" id="cd01356">
    <property type="entry name" value="AcnX_swivel"/>
    <property type="match status" value="1"/>
</dbReference>
<dbReference type="PANTHER" id="PTHR36577:SF3">
    <property type="entry name" value="DUF521 DOMAIN PROTEIN (AFU_ORTHOLOGUE AFUA_6G00490)"/>
    <property type="match status" value="1"/>
</dbReference>
<protein>
    <recommendedName>
        <fullName evidence="2">Phosphomevalonate dehydratase small subunit-like domain-containing protein</fullName>
    </recommendedName>
</protein>
<gene>
    <name evidence="3" type="ORF">PS833_06509</name>
</gene>
<reference evidence="3 4" key="1">
    <citation type="submission" date="2019-09" db="EMBL/GenBank/DDBJ databases">
        <authorList>
            <person name="Chandra G."/>
            <person name="Truman W A."/>
        </authorList>
    </citation>
    <scope>NUCLEOTIDE SEQUENCE [LARGE SCALE GENOMIC DNA]</scope>
    <source>
        <strain evidence="3">PS833</strain>
    </source>
</reference>
<proteinExistence type="predicted"/>
<evidence type="ECO:0000313" key="3">
    <source>
        <dbReference type="EMBL" id="VVO44855.1"/>
    </source>
</evidence>
<evidence type="ECO:0000256" key="1">
    <source>
        <dbReference type="ARBA" id="ARBA00023239"/>
    </source>
</evidence>
<dbReference type="Proteomes" id="UP000409037">
    <property type="component" value="Unassembled WGS sequence"/>
</dbReference>
<dbReference type="PANTHER" id="PTHR36577">
    <property type="entry name" value="DUF521 DOMAIN PROTEIN (AFU_ORTHOLOGUE AFUA_6G00490)"/>
    <property type="match status" value="1"/>
</dbReference>
<evidence type="ECO:0000259" key="2">
    <source>
        <dbReference type="Pfam" id="PF01989"/>
    </source>
</evidence>
<dbReference type="GO" id="GO:0016829">
    <property type="term" value="F:lyase activity"/>
    <property type="evidence" value="ECO:0007669"/>
    <property type="project" value="UniProtKB-KW"/>
</dbReference>